<dbReference type="PRINTS" id="PR01077">
    <property type="entry name" value="CLAUDIN"/>
</dbReference>
<evidence type="ECO:0000256" key="5">
    <source>
        <dbReference type="ARBA" id="ARBA00022949"/>
    </source>
</evidence>
<dbReference type="GeneID" id="115469084"/>
<evidence type="ECO:0000256" key="2">
    <source>
        <dbReference type="ARBA" id="ARBA00022427"/>
    </source>
</evidence>
<dbReference type="RefSeq" id="XP_030057236.1">
    <property type="nucleotide sequence ID" value="XM_030201376.1"/>
</dbReference>
<keyword evidence="7 8" id="KW-0472">Membrane</keyword>
<comment type="function">
    <text evidence="8">Claudins function as major constituents of the tight junction complexes that regulate the permeability of epithelia.</text>
</comment>
<feature type="chain" id="PRO_5027903122" description="Claudin" evidence="9">
    <location>
        <begin position="19"/>
        <end position="194"/>
    </location>
</feature>
<dbReference type="PANTHER" id="PTHR12002">
    <property type="entry name" value="CLAUDIN"/>
    <property type="match status" value="1"/>
</dbReference>
<comment type="caution">
    <text evidence="8">Lacks conserved residue(s) required for the propagation of feature annotation.</text>
</comment>
<keyword evidence="4 8" id="KW-0812">Transmembrane</keyword>
<evidence type="ECO:0000256" key="4">
    <source>
        <dbReference type="ARBA" id="ARBA00022692"/>
    </source>
</evidence>
<comment type="similarity">
    <text evidence="1 8">Belongs to the claudin family.</text>
</comment>
<dbReference type="GO" id="GO:0005886">
    <property type="term" value="C:plasma membrane"/>
    <property type="evidence" value="ECO:0007669"/>
    <property type="project" value="UniProtKB-SubCell"/>
</dbReference>
<keyword evidence="3 8" id="KW-1003">Cell membrane</keyword>
<name>A0A6P7XWA3_9AMPH</name>
<sequence length="194" mass="20766">MLGIQIVAFAFCLAGVGAIIGATASNEWQVTSRASSVITATWVFQGLWMNCAGNALGSFHCRPHLTFFNLADHIQVCRALMIASISLGFFGTMFALVGMKCTKLGGSDRTKAKIACSAGVTFILSGLCSLTGCSLYAQRTTSEYFDPSFISQKRGHPYTGASSMMTFQTKVNSAAGNSTFNHSIPKHFDKNAYV</sequence>
<keyword evidence="5 8" id="KW-0965">Cell junction</keyword>
<dbReference type="Pfam" id="PF00822">
    <property type="entry name" value="PMP22_Claudin"/>
    <property type="match status" value="1"/>
</dbReference>
<keyword evidence="6 8" id="KW-1133">Transmembrane helix</keyword>
<evidence type="ECO:0000256" key="8">
    <source>
        <dbReference type="RuleBase" id="RU060637"/>
    </source>
</evidence>
<dbReference type="AlphaFoldDB" id="A0A6P7XWA3"/>
<feature type="transmembrane region" description="Helical" evidence="8">
    <location>
        <begin position="79"/>
        <end position="102"/>
    </location>
</feature>
<evidence type="ECO:0000256" key="1">
    <source>
        <dbReference type="ARBA" id="ARBA00008295"/>
    </source>
</evidence>
<dbReference type="PROSITE" id="PS01346">
    <property type="entry name" value="CLAUDIN"/>
    <property type="match status" value="1"/>
</dbReference>
<dbReference type="InterPro" id="IPR006187">
    <property type="entry name" value="Claudin"/>
</dbReference>
<proteinExistence type="inferred from homology"/>
<feature type="signal peptide" evidence="9">
    <location>
        <begin position="1"/>
        <end position="18"/>
    </location>
</feature>
<accession>A0A6P7XWA3</accession>
<evidence type="ECO:0000256" key="9">
    <source>
        <dbReference type="SAM" id="SignalP"/>
    </source>
</evidence>
<organism evidence="10 11">
    <name type="scientific">Microcaecilia unicolor</name>
    <dbReference type="NCBI Taxonomy" id="1415580"/>
    <lineage>
        <taxon>Eukaryota</taxon>
        <taxon>Metazoa</taxon>
        <taxon>Chordata</taxon>
        <taxon>Craniata</taxon>
        <taxon>Vertebrata</taxon>
        <taxon>Euteleostomi</taxon>
        <taxon>Amphibia</taxon>
        <taxon>Gymnophiona</taxon>
        <taxon>Siphonopidae</taxon>
        <taxon>Microcaecilia</taxon>
    </lineage>
</organism>
<reference evidence="11" key="1">
    <citation type="submission" date="2025-08" db="UniProtKB">
        <authorList>
            <consortium name="RefSeq"/>
        </authorList>
    </citation>
    <scope>IDENTIFICATION</scope>
</reference>
<gene>
    <name evidence="11" type="primary">CLDN10</name>
</gene>
<keyword evidence="2 8" id="KW-0796">Tight junction</keyword>
<dbReference type="CTD" id="9071"/>
<dbReference type="InterPro" id="IPR004031">
    <property type="entry name" value="PMP22/EMP/MP20/Claudin"/>
</dbReference>
<evidence type="ECO:0000256" key="7">
    <source>
        <dbReference type="ARBA" id="ARBA00023136"/>
    </source>
</evidence>
<dbReference type="Gene3D" id="1.20.140.150">
    <property type="match status" value="1"/>
</dbReference>
<evidence type="ECO:0000313" key="10">
    <source>
        <dbReference type="Proteomes" id="UP000515156"/>
    </source>
</evidence>
<evidence type="ECO:0000256" key="3">
    <source>
        <dbReference type="ARBA" id="ARBA00022475"/>
    </source>
</evidence>
<dbReference type="InterPro" id="IPR017974">
    <property type="entry name" value="Claudin_CS"/>
</dbReference>
<keyword evidence="9" id="KW-0732">Signal</keyword>
<comment type="subcellular location">
    <subcellularLocation>
        <location evidence="8">Cell junction</location>
        <location evidence="8">Tight junction</location>
    </subcellularLocation>
    <subcellularLocation>
        <location evidence="8">Cell membrane</location>
        <topology evidence="8">Multi-pass membrane protein</topology>
    </subcellularLocation>
</comment>
<keyword evidence="10" id="KW-1185">Reference proteome</keyword>
<evidence type="ECO:0000313" key="11">
    <source>
        <dbReference type="RefSeq" id="XP_030057236.1"/>
    </source>
</evidence>
<dbReference type="Proteomes" id="UP000515156">
    <property type="component" value="Chromosome 4"/>
</dbReference>
<feature type="transmembrane region" description="Helical" evidence="8">
    <location>
        <begin position="114"/>
        <end position="137"/>
    </location>
</feature>
<protein>
    <recommendedName>
        <fullName evidence="8">Claudin</fullName>
    </recommendedName>
</protein>
<dbReference type="GO" id="GO:0005198">
    <property type="term" value="F:structural molecule activity"/>
    <property type="evidence" value="ECO:0007669"/>
    <property type="project" value="InterPro"/>
</dbReference>
<evidence type="ECO:0000256" key="6">
    <source>
        <dbReference type="ARBA" id="ARBA00022989"/>
    </source>
</evidence>
<dbReference type="GO" id="GO:0005923">
    <property type="term" value="C:bicellular tight junction"/>
    <property type="evidence" value="ECO:0007669"/>
    <property type="project" value="UniProtKB-SubCell"/>
</dbReference>